<evidence type="ECO:0000313" key="3">
    <source>
        <dbReference type="Proteomes" id="UP001595528"/>
    </source>
</evidence>
<gene>
    <name evidence="2" type="ORF">ACFOGJ_20840</name>
</gene>
<dbReference type="PANTHER" id="PTHR30137">
    <property type="entry name" value="LUCIFERASE-LIKE MONOOXYGENASE"/>
    <property type="match status" value="1"/>
</dbReference>
<name>A0ABV7L5T6_9PROT</name>
<accession>A0ABV7L5T6</accession>
<evidence type="ECO:0000259" key="1">
    <source>
        <dbReference type="Pfam" id="PF00296"/>
    </source>
</evidence>
<comment type="caution">
    <text evidence="2">The sequence shown here is derived from an EMBL/GenBank/DDBJ whole genome shotgun (WGS) entry which is preliminary data.</text>
</comment>
<dbReference type="Proteomes" id="UP001595528">
    <property type="component" value="Unassembled WGS sequence"/>
</dbReference>
<sequence>MHVGLGLTFQNLIAGRSDTDVYREELQLAAEAEPLGYDSIWTPEHHFTDYMMTPNVTQFLSWVAGRTSRIRLGSMVTVLPWHDPMRVAENFALLDQLSEGRAILGIGRGLGRLEFDGFRAEMGESRRRFTEYTEAIVAGLESGVMEYDGAFYKQPRMPIRPAPYASFRGRTYASAISPDSVTLMARLGIGLMVIAQKPWDTVKADLDGYRDTYREVNGEEAPKPILAMFVACHEDAAEAQRMRETYLQAYARSTVVNYEFDNAKFAEIEGYEYYGGLSRNIAKHGLEKFNGFLADLQVWGTPEEVTARLIDRASFLDVGGLLLLPVYGGMPAAVARANFDLVARKVLPALKAHDVGGDLGVRYAAPAGPMRRTA</sequence>
<dbReference type="EMBL" id="JBHRTR010000034">
    <property type="protein sequence ID" value="MFC3229708.1"/>
    <property type="molecule type" value="Genomic_DNA"/>
</dbReference>
<dbReference type="Gene3D" id="3.20.20.30">
    <property type="entry name" value="Luciferase-like domain"/>
    <property type="match status" value="1"/>
</dbReference>
<dbReference type="InterPro" id="IPR011251">
    <property type="entry name" value="Luciferase-like_dom"/>
</dbReference>
<reference evidence="3" key="1">
    <citation type="journal article" date="2019" name="Int. J. Syst. Evol. Microbiol.">
        <title>The Global Catalogue of Microorganisms (GCM) 10K type strain sequencing project: providing services to taxonomists for standard genome sequencing and annotation.</title>
        <authorList>
            <consortium name="The Broad Institute Genomics Platform"/>
            <consortium name="The Broad Institute Genome Sequencing Center for Infectious Disease"/>
            <person name="Wu L."/>
            <person name="Ma J."/>
        </authorList>
    </citation>
    <scope>NUCLEOTIDE SEQUENCE [LARGE SCALE GENOMIC DNA]</scope>
    <source>
        <strain evidence="3">KCTC 42964</strain>
    </source>
</reference>
<organism evidence="2 3">
    <name type="scientific">Marinibaculum pumilum</name>
    <dbReference type="NCBI Taxonomy" id="1766165"/>
    <lineage>
        <taxon>Bacteria</taxon>
        <taxon>Pseudomonadati</taxon>
        <taxon>Pseudomonadota</taxon>
        <taxon>Alphaproteobacteria</taxon>
        <taxon>Rhodospirillales</taxon>
        <taxon>Rhodospirillaceae</taxon>
        <taxon>Marinibaculum</taxon>
    </lineage>
</organism>
<dbReference type="Pfam" id="PF00296">
    <property type="entry name" value="Bac_luciferase"/>
    <property type="match status" value="1"/>
</dbReference>
<keyword evidence="3" id="KW-1185">Reference proteome</keyword>
<protein>
    <submittedName>
        <fullName evidence="2">LLM class flavin-dependent oxidoreductase</fullName>
    </submittedName>
</protein>
<dbReference type="PANTHER" id="PTHR30137:SF6">
    <property type="entry name" value="LUCIFERASE-LIKE MONOOXYGENASE"/>
    <property type="match status" value="1"/>
</dbReference>
<dbReference type="RefSeq" id="WP_379904166.1">
    <property type="nucleotide sequence ID" value="NZ_JBHRTR010000034.1"/>
</dbReference>
<dbReference type="SUPFAM" id="SSF51679">
    <property type="entry name" value="Bacterial luciferase-like"/>
    <property type="match status" value="1"/>
</dbReference>
<feature type="domain" description="Luciferase-like" evidence="1">
    <location>
        <begin position="1"/>
        <end position="313"/>
    </location>
</feature>
<evidence type="ECO:0000313" key="2">
    <source>
        <dbReference type="EMBL" id="MFC3229708.1"/>
    </source>
</evidence>
<dbReference type="InterPro" id="IPR050766">
    <property type="entry name" value="Bact_Lucif_Oxidored"/>
</dbReference>
<proteinExistence type="predicted"/>
<dbReference type="InterPro" id="IPR036661">
    <property type="entry name" value="Luciferase-like_sf"/>
</dbReference>